<proteinExistence type="predicted"/>
<protein>
    <submittedName>
        <fullName evidence="1">Uncharacterized protein</fullName>
    </submittedName>
</protein>
<dbReference type="EMBL" id="GGEC01079775">
    <property type="protein sequence ID" value="MBX60259.1"/>
    <property type="molecule type" value="Transcribed_RNA"/>
</dbReference>
<dbReference type="AlphaFoldDB" id="A0A2P2PZY5"/>
<organism evidence="1">
    <name type="scientific">Rhizophora mucronata</name>
    <name type="common">Asiatic mangrove</name>
    <dbReference type="NCBI Taxonomy" id="61149"/>
    <lineage>
        <taxon>Eukaryota</taxon>
        <taxon>Viridiplantae</taxon>
        <taxon>Streptophyta</taxon>
        <taxon>Embryophyta</taxon>
        <taxon>Tracheophyta</taxon>
        <taxon>Spermatophyta</taxon>
        <taxon>Magnoliopsida</taxon>
        <taxon>eudicotyledons</taxon>
        <taxon>Gunneridae</taxon>
        <taxon>Pentapetalae</taxon>
        <taxon>rosids</taxon>
        <taxon>fabids</taxon>
        <taxon>Malpighiales</taxon>
        <taxon>Rhizophoraceae</taxon>
        <taxon>Rhizophora</taxon>
    </lineage>
</organism>
<accession>A0A2P2PZY5</accession>
<name>A0A2P2PZY5_RHIMU</name>
<sequence>MEVLALVIVCDGHRSQSKSIFEQLIKKGSKHWTVDIWVSA</sequence>
<reference evidence="1" key="1">
    <citation type="submission" date="2018-02" db="EMBL/GenBank/DDBJ databases">
        <title>Rhizophora mucronata_Transcriptome.</title>
        <authorList>
            <person name="Meera S.P."/>
            <person name="Sreeshan A."/>
            <person name="Augustine A."/>
        </authorList>
    </citation>
    <scope>NUCLEOTIDE SEQUENCE</scope>
    <source>
        <tissue evidence="1">Leaf</tissue>
    </source>
</reference>
<evidence type="ECO:0000313" key="1">
    <source>
        <dbReference type="EMBL" id="MBX60259.1"/>
    </source>
</evidence>